<dbReference type="InterPro" id="IPR009695">
    <property type="entry name" value="Diacylglyc_glucosyltr_N"/>
</dbReference>
<dbReference type="Proteomes" id="UP001232750">
    <property type="component" value="Unassembled WGS sequence"/>
</dbReference>
<protein>
    <submittedName>
        <fullName evidence="8">Glycosyltransferase</fullName>
    </submittedName>
</protein>
<feature type="compositionally biased region" description="Basic and acidic residues" evidence="5">
    <location>
        <begin position="1"/>
        <end position="10"/>
    </location>
</feature>
<feature type="domain" description="Diacylglycerol glucosyltransferase N-terminal" evidence="7">
    <location>
        <begin position="158"/>
        <end position="271"/>
    </location>
</feature>
<keyword evidence="4" id="KW-0808">Transferase</keyword>
<evidence type="ECO:0000256" key="1">
    <source>
        <dbReference type="ARBA" id="ARBA00004370"/>
    </source>
</evidence>
<dbReference type="Pfam" id="PF04101">
    <property type="entry name" value="Glyco_tran_28_C"/>
    <property type="match status" value="1"/>
</dbReference>
<feature type="domain" description="Glycosyl transferase family 28 C-terminal" evidence="6">
    <location>
        <begin position="330"/>
        <end position="446"/>
    </location>
</feature>
<dbReference type="PANTHER" id="PTHR43025">
    <property type="entry name" value="MONOGALACTOSYLDIACYLGLYCEROL SYNTHASE"/>
    <property type="match status" value="1"/>
</dbReference>
<dbReference type="EMBL" id="JASJEU010000020">
    <property type="protein sequence ID" value="MDJ1651156.1"/>
    <property type="molecule type" value="Genomic_DNA"/>
</dbReference>
<dbReference type="Pfam" id="PF06925">
    <property type="entry name" value="MGDG_synth"/>
    <property type="match status" value="1"/>
</dbReference>
<keyword evidence="9" id="KW-1185">Reference proteome</keyword>
<evidence type="ECO:0000256" key="5">
    <source>
        <dbReference type="SAM" id="MobiDB-lite"/>
    </source>
</evidence>
<accession>A0ABT7DNP0</accession>
<evidence type="ECO:0000256" key="4">
    <source>
        <dbReference type="ARBA" id="ARBA00022679"/>
    </source>
</evidence>
<evidence type="ECO:0000259" key="6">
    <source>
        <dbReference type="Pfam" id="PF04101"/>
    </source>
</evidence>
<dbReference type="InterPro" id="IPR050519">
    <property type="entry name" value="Glycosyltransf_28_UgtP"/>
</dbReference>
<sequence length="497" mass="54789">MMKGMEHDDTAALYTSDARPDGSTHVQALATRKDGASVDLTAAPVDEDAATLPDEEAAIPADQDVATPLRPRVIVMHASVGSGHRSAALAIAQAFELLRDEAAARRAAGAANYDGAASALPPIPEDYEVEVLDVLDWGRIKFDGDHAASLFTGATRPIYDLTWRYTLTGRLLWAGGSVWSRIMFPAFTEHVRKTRPFAVVCTHITAANVAVGARMLSGVEFPIVCVPTDYETEGLWPHRGADVFCVANESMAETLRARKLPEERIHITGIPTREDFRRPYDQRETRERWGLPQDKTVALALAGAHLPRPYVHFREALDKLLPYVHRFQGLHLVLIAGRDETYARHLRQAVDDLGLSNVTILDYVEDMAALMAASDLVICKSGGLVVTECLCAQVPMILLGRAYGQEKVNVRMLTALGAAMHVTTARELLDALRHIEKNPESIRSMLINGSFLRHPDAARDVAHATFEAAQHPKSPDDPLRKKHFLRFYWGGKPAHTR</sequence>
<comment type="subcellular location">
    <subcellularLocation>
        <location evidence="1">Membrane</location>
    </subcellularLocation>
</comment>
<dbReference type="InterPro" id="IPR007235">
    <property type="entry name" value="Glyco_trans_28_C"/>
</dbReference>
<organism evidence="8 9">
    <name type="scientific">Gordonibacter faecis</name>
    <dbReference type="NCBI Taxonomy" id="3047475"/>
    <lineage>
        <taxon>Bacteria</taxon>
        <taxon>Bacillati</taxon>
        <taxon>Actinomycetota</taxon>
        <taxon>Coriobacteriia</taxon>
        <taxon>Eggerthellales</taxon>
        <taxon>Eggerthellaceae</taxon>
        <taxon>Gordonibacter</taxon>
    </lineage>
</organism>
<evidence type="ECO:0000256" key="3">
    <source>
        <dbReference type="ARBA" id="ARBA00022676"/>
    </source>
</evidence>
<gene>
    <name evidence="8" type="ORF">QNJ86_10125</name>
</gene>
<reference evidence="8 9" key="1">
    <citation type="submission" date="2023-05" db="EMBL/GenBank/DDBJ databases">
        <title>Gordonibacter KGMB12511T sp. nov., isolated from faeces of healthy Korean.</title>
        <authorList>
            <person name="Kim H.S."/>
            <person name="Kim J.-S."/>
            <person name="Suh M.K."/>
            <person name="Eom M.K."/>
            <person name="Do H.E."/>
            <person name="Lee J.-S."/>
        </authorList>
    </citation>
    <scope>NUCLEOTIDE SEQUENCE [LARGE SCALE GENOMIC DNA]</scope>
    <source>
        <strain evidence="8 9">KGMB12511</strain>
    </source>
</reference>
<name>A0ABT7DNP0_9ACTN</name>
<dbReference type="RefSeq" id="WP_283832503.1">
    <property type="nucleotide sequence ID" value="NZ_JASJEU010000020.1"/>
</dbReference>
<dbReference type="Gene3D" id="3.40.50.2000">
    <property type="entry name" value="Glycogen Phosphorylase B"/>
    <property type="match status" value="1"/>
</dbReference>
<evidence type="ECO:0000256" key="2">
    <source>
        <dbReference type="ARBA" id="ARBA00006962"/>
    </source>
</evidence>
<feature type="region of interest" description="Disordered" evidence="5">
    <location>
        <begin position="1"/>
        <end position="22"/>
    </location>
</feature>
<comment type="caution">
    <text evidence="8">The sequence shown here is derived from an EMBL/GenBank/DDBJ whole genome shotgun (WGS) entry which is preliminary data.</text>
</comment>
<evidence type="ECO:0000313" key="9">
    <source>
        <dbReference type="Proteomes" id="UP001232750"/>
    </source>
</evidence>
<comment type="similarity">
    <text evidence="2">Belongs to the glycosyltransferase 28 family.</text>
</comment>
<dbReference type="PANTHER" id="PTHR43025:SF3">
    <property type="entry name" value="MONOGALACTOSYLDIACYLGLYCEROL SYNTHASE 1, CHLOROPLASTIC"/>
    <property type="match status" value="1"/>
</dbReference>
<dbReference type="SUPFAM" id="SSF53756">
    <property type="entry name" value="UDP-Glycosyltransferase/glycogen phosphorylase"/>
    <property type="match status" value="1"/>
</dbReference>
<evidence type="ECO:0000259" key="7">
    <source>
        <dbReference type="Pfam" id="PF06925"/>
    </source>
</evidence>
<proteinExistence type="inferred from homology"/>
<keyword evidence="3" id="KW-0328">Glycosyltransferase</keyword>
<evidence type="ECO:0000313" key="8">
    <source>
        <dbReference type="EMBL" id="MDJ1651156.1"/>
    </source>
</evidence>